<proteinExistence type="predicted"/>
<dbReference type="AlphaFoldDB" id="A0A931CYB9"/>
<evidence type="ECO:0000313" key="3">
    <source>
        <dbReference type="Proteomes" id="UP000706172"/>
    </source>
</evidence>
<evidence type="ECO:0000256" key="1">
    <source>
        <dbReference type="SAM" id="MobiDB-lite"/>
    </source>
</evidence>
<dbReference type="Proteomes" id="UP000706172">
    <property type="component" value="Unassembled WGS sequence"/>
</dbReference>
<comment type="caution">
    <text evidence="2">The sequence shown here is derived from an EMBL/GenBank/DDBJ whole genome shotgun (WGS) entry which is preliminary data.</text>
</comment>
<reference evidence="2" key="1">
    <citation type="submission" date="2020-07" db="EMBL/GenBank/DDBJ databases">
        <title>Severe corrosion of carbon steel in oil field produced water can be linked to methanogenic archaea containing a special type of NiFe hydrogenase.</title>
        <authorList>
            <person name="Lahme S."/>
            <person name="Mand J."/>
            <person name="Longwell J."/>
            <person name="Smith R."/>
            <person name="Enning D."/>
        </authorList>
    </citation>
    <scope>NUCLEOTIDE SEQUENCE</scope>
    <source>
        <strain evidence="2">MIC098Bin6</strain>
    </source>
</reference>
<evidence type="ECO:0000313" key="2">
    <source>
        <dbReference type="EMBL" id="MBG0779964.1"/>
    </source>
</evidence>
<dbReference type="Pfam" id="PF18849">
    <property type="entry name" value="baeRF_family7"/>
    <property type="match status" value="1"/>
</dbReference>
<dbReference type="InterPro" id="IPR040837">
    <property type="entry name" value="Bact_RF_family7"/>
</dbReference>
<organism evidence="2 3">
    <name type="scientific">Desulfotignum balticum</name>
    <dbReference type="NCBI Taxonomy" id="115781"/>
    <lineage>
        <taxon>Bacteria</taxon>
        <taxon>Pseudomonadati</taxon>
        <taxon>Thermodesulfobacteriota</taxon>
        <taxon>Desulfobacteria</taxon>
        <taxon>Desulfobacterales</taxon>
        <taxon>Desulfobacteraceae</taxon>
        <taxon>Desulfotignum</taxon>
    </lineage>
</organism>
<protein>
    <submittedName>
        <fullName evidence="2">Uncharacterized protein</fullName>
    </submittedName>
</protein>
<name>A0A931CYB9_9BACT</name>
<accession>A0A931CYB9</accession>
<feature type="region of interest" description="Disordered" evidence="1">
    <location>
        <begin position="183"/>
        <end position="203"/>
    </location>
</feature>
<gene>
    <name evidence="2" type="ORF">H0S81_08570</name>
</gene>
<dbReference type="EMBL" id="JACCQK010000516">
    <property type="protein sequence ID" value="MBG0779964.1"/>
    <property type="molecule type" value="Genomic_DNA"/>
</dbReference>
<sequence length="388" mass="43293">MKHITTPGNMHLADAFNKNDLDALLKHENAACISIYIPTHRGGKESLQNQIRFKNTMEKIKPIVPGIDLGPAMALLENGNAAFWQYQKDGFALFMSPELTRAFRLSMDTPEVAVVADQFHLKPVLPLVAYDTTFFILALSQNECRLYQCTRQHCDEITPENLPDSLSQALRFDLQEKQLQFHTASQTSQTPGRKAAVFHGQGGADDEDKDRILRYFQAINKALTTFLGPRSDLLILAGVDYLHALYRTANTYPYLVKEGITGNPENMSAQDLQKAAWKIAAPHTRKDLNQALNTYHDLKGSGKTANDLAHILEQAPTGQVKHLIVARDVDQWGQFSWDDGPVFHSEKQAQDQDLLNVAACHALRNGASVFPVPLKEMPDDSPVAAVFY</sequence>